<protein>
    <submittedName>
        <fullName evidence="3">Imidazolonepropionase</fullName>
    </submittedName>
</protein>
<keyword evidence="4" id="KW-1185">Reference proteome</keyword>
<dbReference type="OrthoDB" id="9807210at2"/>
<keyword evidence="1" id="KW-0732">Signal</keyword>
<evidence type="ECO:0000259" key="2">
    <source>
        <dbReference type="Pfam" id="PF01979"/>
    </source>
</evidence>
<evidence type="ECO:0000256" key="1">
    <source>
        <dbReference type="SAM" id="SignalP"/>
    </source>
</evidence>
<dbReference type="InterPro" id="IPR032466">
    <property type="entry name" value="Metal_Hydrolase"/>
</dbReference>
<gene>
    <name evidence="3" type="ORF">SAMN05216289_11638</name>
</gene>
<evidence type="ECO:0000313" key="4">
    <source>
        <dbReference type="Proteomes" id="UP000198575"/>
    </source>
</evidence>
<dbReference type="EMBL" id="FOVF01000016">
    <property type="protein sequence ID" value="SFN35302.1"/>
    <property type="molecule type" value="Genomic_DNA"/>
</dbReference>
<dbReference type="Gene3D" id="3.30.110.90">
    <property type="entry name" value="Amidohydrolase"/>
    <property type="match status" value="1"/>
</dbReference>
<dbReference type="RefSeq" id="WP_092408157.1">
    <property type="nucleotide sequence ID" value="NZ_FOVF01000016.1"/>
</dbReference>
<proteinExistence type="predicted"/>
<feature type="signal peptide" evidence="1">
    <location>
        <begin position="1"/>
        <end position="24"/>
    </location>
</feature>
<dbReference type="InterPro" id="IPR011059">
    <property type="entry name" value="Metal-dep_hydrolase_composite"/>
</dbReference>
<dbReference type="Gene3D" id="1.20.58.520">
    <property type="entry name" value="Amidohydrolase"/>
    <property type="match status" value="1"/>
</dbReference>
<dbReference type="AlphaFoldDB" id="A0A1I4YBC8"/>
<dbReference type="InterPro" id="IPR006680">
    <property type="entry name" value="Amidohydro-rel"/>
</dbReference>
<sequence>MNGSYVVASLATLLAVATPAPVVATEYLELVDFRLIDGTGAAEHPVQRLIARDGVIVMIDSTGQAPTPEATATWTRIGLDGAWVIPGLIDTHVHVARFPDAHREAERFLLRAVKAGITGVRDLGGDARALAEIERAGGRGELLVPNLVFSAMFGGPDIFKQGPTAELAPDRQPGEAAWAHVVTEQSDLRQIIAEAKGSGATNAKIYGDLSPELATRLIREATRQGMLSTAHATVFPARPSDLVEAGVGSLAHAPYLVWEAVDDVPGDYQMRTKGPWKAVAPDHPRLLALYRKMAARGTTLDATLYAYKAMQSYPGVPKMDWTETAFEWGAQATRLAREAGVRVTTGTDWFEPRDDFELPHTHEELALLVEAAGFTPMQAIVAATQNGAIALGRGKTHGTLEIGKVADLVVLDADPLADIHNTSHIRFTVRAGKIVQPQ</sequence>
<reference evidence="3 4" key="1">
    <citation type="submission" date="2016-10" db="EMBL/GenBank/DDBJ databases">
        <authorList>
            <person name="de Groot N.N."/>
        </authorList>
    </citation>
    <scope>NUCLEOTIDE SEQUENCE [LARGE SCALE GENOMIC DNA]</scope>
    <source>
        <strain evidence="3 4">CGMCC 1.7659</strain>
    </source>
</reference>
<name>A0A1I4YBC8_9GAMM</name>
<dbReference type="STRING" id="578942.SAMN05216289_11638"/>
<accession>A0A1I4YBC8</accession>
<organism evidence="3 4">
    <name type="scientific">Dokdonella immobilis</name>
    <dbReference type="NCBI Taxonomy" id="578942"/>
    <lineage>
        <taxon>Bacteria</taxon>
        <taxon>Pseudomonadati</taxon>
        <taxon>Pseudomonadota</taxon>
        <taxon>Gammaproteobacteria</taxon>
        <taxon>Lysobacterales</taxon>
        <taxon>Rhodanobacteraceae</taxon>
        <taxon>Dokdonella</taxon>
    </lineage>
</organism>
<feature type="chain" id="PRO_5011584182" evidence="1">
    <location>
        <begin position="25"/>
        <end position="438"/>
    </location>
</feature>
<dbReference type="SUPFAM" id="SSF51556">
    <property type="entry name" value="Metallo-dependent hydrolases"/>
    <property type="match status" value="1"/>
</dbReference>
<dbReference type="InterPro" id="IPR051781">
    <property type="entry name" value="Metallo-dep_Hydrolase"/>
</dbReference>
<dbReference type="Proteomes" id="UP000198575">
    <property type="component" value="Unassembled WGS sequence"/>
</dbReference>
<evidence type="ECO:0000313" key="3">
    <source>
        <dbReference type="EMBL" id="SFN35302.1"/>
    </source>
</evidence>
<dbReference type="SUPFAM" id="SSF51338">
    <property type="entry name" value="Composite domain of metallo-dependent hydrolases"/>
    <property type="match status" value="1"/>
</dbReference>
<dbReference type="GO" id="GO:0016810">
    <property type="term" value="F:hydrolase activity, acting on carbon-nitrogen (but not peptide) bonds"/>
    <property type="evidence" value="ECO:0007669"/>
    <property type="project" value="InterPro"/>
</dbReference>
<dbReference type="Gene3D" id="2.30.40.10">
    <property type="entry name" value="Urease, subunit C, domain 1"/>
    <property type="match status" value="1"/>
</dbReference>
<dbReference type="Pfam" id="PF01979">
    <property type="entry name" value="Amidohydro_1"/>
    <property type="match status" value="1"/>
</dbReference>
<dbReference type="PANTHER" id="PTHR43135">
    <property type="entry name" value="ALPHA-D-RIBOSE 1-METHYLPHOSPHONATE 5-TRIPHOSPHATE DIPHOSPHATASE"/>
    <property type="match status" value="1"/>
</dbReference>
<dbReference type="PANTHER" id="PTHR43135:SF3">
    <property type="entry name" value="ALPHA-D-RIBOSE 1-METHYLPHOSPHONATE 5-TRIPHOSPHATE DIPHOSPHATASE"/>
    <property type="match status" value="1"/>
</dbReference>
<dbReference type="Gene3D" id="3.40.50.10910">
    <property type="entry name" value="Amidohydrolase"/>
    <property type="match status" value="1"/>
</dbReference>
<feature type="domain" description="Amidohydrolase-related" evidence="2">
    <location>
        <begin position="83"/>
        <end position="435"/>
    </location>
</feature>